<dbReference type="Gene3D" id="3.30.160.880">
    <property type="entry name" value="Cell division protein ZapA protomer, N-terminal domain"/>
    <property type="match status" value="1"/>
</dbReference>
<dbReference type="InterPro" id="IPR042233">
    <property type="entry name" value="Cell_div_ZapA_N"/>
</dbReference>
<evidence type="ECO:0008006" key="2">
    <source>
        <dbReference type="Google" id="ProtNLM"/>
    </source>
</evidence>
<proteinExistence type="predicted"/>
<dbReference type="EMBL" id="UINC01038923">
    <property type="protein sequence ID" value="SVB36645.1"/>
    <property type="molecule type" value="Genomic_DNA"/>
</dbReference>
<dbReference type="InterPro" id="IPR007838">
    <property type="entry name" value="Cell_div_ZapA-like"/>
</dbReference>
<organism evidence="1">
    <name type="scientific">marine metagenome</name>
    <dbReference type="NCBI Taxonomy" id="408172"/>
    <lineage>
        <taxon>unclassified sequences</taxon>
        <taxon>metagenomes</taxon>
        <taxon>ecological metagenomes</taxon>
    </lineage>
</organism>
<dbReference type="InterPro" id="IPR036192">
    <property type="entry name" value="Cell_div_ZapA-like_sf"/>
</dbReference>
<protein>
    <recommendedName>
        <fullName evidence="2">Cell division protein ZapA</fullName>
    </recommendedName>
</protein>
<dbReference type="Pfam" id="PF05164">
    <property type="entry name" value="ZapA"/>
    <property type="match status" value="1"/>
</dbReference>
<name>A0A382DEG9_9ZZZZ</name>
<gene>
    <name evidence="1" type="ORF">METZ01_LOCUS189499</name>
</gene>
<reference evidence="1" key="1">
    <citation type="submission" date="2018-05" db="EMBL/GenBank/DDBJ databases">
        <authorList>
            <person name="Lanie J.A."/>
            <person name="Ng W.-L."/>
            <person name="Kazmierczak K.M."/>
            <person name="Andrzejewski T.M."/>
            <person name="Davidsen T.M."/>
            <person name="Wayne K.J."/>
            <person name="Tettelin H."/>
            <person name="Glass J.I."/>
            <person name="Rusch D."/>
            <person name="Podicherti R."/>
            <person name="Tsui H.-C.T."/>
            <person name="Winkler M.E."/>
        </authorList>
    </citation>
    <scope>NUCLEOTIDE SEQUENCE</scope>
</reference>
<accession>A0A382DEG9</accession>
<sequence>MSNITIEINNREFLIACPDGEEERVLKLAERFSERVSKISERLNDLDHQRLFLIAGIEAEEDNQNILESQGIEQSTRRLKNILERLEKVE</sequence>
<dbReference type="AlphaFoldDB" id="A0A382DEG9"/>
<dbReference type="SUPFAM" id="SSF102829">
    <property type="entry name" value="Cell division protein ZapA-like"/>
    <property type="match status" value="1"/>
</dbReference>
<evidence type="ECO:0000313" key="1">
    <source>
        <dbReference type="EMBL" id="SVB36645.1"/>
    </source>
</evidence>